<name>A0A1I7UU73_9PELO</name>
<organism evidence="2 3">
    <name type="scientific">Caenorhabditis tropicalis</name>
    <dbReference type="NCBI Taxonomy" id="1561998"/>
    <lineage>
        <taxon>Eukaryota</taxon>
        <taxon>Metazoa</taxon>
        <taxon>Ecdysozoa</taxon>
        <taxon>Nematoda</taxon>
        <taxon>Chromadorea</taxon>
        <taxon>Rhabditida</taxon>
        <taxon>Rhabditina</taxon>
        <taxon>Rhabditomorpha</taxon>
        <taxon>Rhabditoidea</taxon>
        <taxon>Rhabditidae</taxon>
        <taxon>Peloderinae</taxon>
        <taxon>Caenorhabditis</taxon>
    </lineage>
</organism>
<accession>A0A1I7UU73</accession>
<reference evidence="3" key="1">
    <citation type="submission" date="2016-11" db="UniProtKB">
        <authorList>
            <consortium name="WormBaseParasite"/>
        </authorList>
    </citation>
    <scope>IDENTIFICATION</scope>
</reference>
<feature type="compositionally biased region" description="Acidic residues" evidence="1">
    <location>
        <begin position="96"/>
        <end position="125"/>
    </location>
</feature>
<keyword evidence="2" id="KW-1185">Reference proteome</keyword>
<dbReference type="WBParaSite" id="Csp11.Scaffold630.g19385.t1">
    <property type="protein sequence ID" value="Csp11.Scaffold630.g19385.t1"/>
    <property type="gene ID" value="Csp11.Scaffold630.g19385"/>
</dbReference>
<dbReference type="AlphaFoldDB" id="A0A1I7UU73"/>
<protein>
    <submittedName>
        <fullName evidence="3">SPK domain-containing protein</fullName>
    </submittedName>
</protein>
<dbReference type="Proteomes" id="UP000095282">
    <property type="component" value="Unplaced"/>
</dbReference>
<evidence type="ECO:0000313" key="3">
    <source>
        <dbReference type="WBParaSite" id="Csp11.Scaffold630.g19385.t1"/>
    </source>
</evidence>
<evidence type="ECO:0000256" key="1">
    <source>
        <dbReference type="SAM" id="MobiDB-lite"/>
    </source>
</evidence>
<sequence>MTAMQKKEKRIRGLIKTIAKTHFTKPADLQELSQKGNWGAKSIKKKIRNYLKHLESVRYLEMRDIVHVIYVLGLSIGEKSSREITSTPGPSFKPDSEEEEEDEEIPDDEDGDISEGNDVNEDGNDFIDGNDLIDENDIIIKDERMEEVQDTVLPPPPPEDVKPDNIEPALDAIRILQSLSNMVFILREPMLKGFEDTVSKELENRRRRDTKILEADFVQSIEMGLRILANGSTNQQDQDGLMKLEAILKPLTLQLLNLGFRHDSPLVEQMMAETSKGKWIPIRKVNNVLVLLFEAATPAI</sequence>
<evidence type="ECO:0000313" key="2">
    <source>
        <dbReference type="Proteomes" id="UP000095282"/>
    </source>
</evidence>
<proteinExistence type="predicted"/>
<feature type="region of interest" description="Disordered" evidence="1">
    <location>
        <begin position="81"/>
        <end position="130"/>
    </location>
</feature>